<proteinExistence type="predicted"/>
<organism evidence="1 2">
    <name type="scientific">Aequorivita viscosa</name>
    <dbReference type="NCBI Taxonomy" id="797419"/>
    <lineage>
        <taxon>Bacteria</taxon>
        <taxon>Pseudomonadati</taxon>
        <taxon>Bacteroidota</taxon>
        <taxon>Flavobacteriia</taxon>
        <taxon>Flavobacteriales</taxon>
        <taxon>Flavobacteriaceae</taxon>
        <taxon>Aequorivita</taxon>
    </lineage>
</organism>
<accession>A0A1M6P3G5</accession>
<dbReference type="Proteomes" id="UP000184172">
    <property type="component" value="Unassembled WGS sequence"/>
</dbReference>
<evidence type="ECO:0000313" key="1">
    <source>
        <dbReference type="EMBL" id="SHK02515.1"/>
    </source>
</evidence>
<dbReference type="RefSeq" id="WP_159431792.1">
    <property type="nucleotide sequence ID" value="NZ_FNNS01000039.1"/>
</dbReference>
<evidence type="ECO:0000313" key="2">
    <source>
        <dbReference type="Proteomes" id="UP000184172"/>
    </source>
</evidence>
<dbReference type="STRING" id="797419.SAMN05216556_13916"/>
<dbReference type="AlphaFoldDB" id="A0A1M6P3G5"/>
<dbReference type="EMBL" id="FQYV01000042">
    <property type="protein sequence ID" value="SHK02515.1"/>
    <property type="molecule type" value="Genomic_DNA"/>
</dbReference>
<protein>
    <submittedName>
        <fullName evidence="1">Uncharacterized protein</fullName>
    </submittedName>
</protein>
<reference evidence="2" key="1">
    <citation type="submission" date="2016-11" db="EMBL/GenBank/DDBJ databases">
        <authorList>
            <person name="Varghese N."/>
            <person name="Submissions S."/>
        </authorList>
    </citation>
    <scope>NUCLEOTIDE SEQUENCE [LARGE SCALE GENOMIC DNA]</scope>
    <source>
        <strain evidence="2">DSM 26349</strain>
    </source>
</reference>
<gene>
    <name evidence="1" type="ORF">SAMN04487908_1423</name>
</gene>
<name>A0A1M6P3G5_9FLAO</name>
<sequence>MTESQNIEINLDVVKEGLKLWIDARKGGTLFDAERSAAEYNEARFQLREGCFYDY</sequence>
<keyword evidence="2" id="KW-1185">Reference proteome</keyword>